<dbReference type="PANTHER" id="PTHR31431:SF1">
    <property type="entry name" value="NUCLEOPORIN NUP188"/>
    <property type="match status" value="1"/>
</dbReference>
<sequence length="219" mass="24016">MASHSSIVNVGWNGLSSGSWLLSGKLAKMLLIDSEQNDYDCPLTISVLDFTMQLVRTGVEDDIVVSLIVFSLQYILVNHEYWKYKVKNTRWKVTLKDTSSSIPAFHQAMLSSMTKPIPVVAAVISLISFFRDPAIQVGAAKLLSMLLQMAEPHPFANLCFGPDDKQPAFLVAIFDNKEDAGGAKQSTDEALSGSLGSKTSSVIDALLQYVERSDDVINR</sequence>
<dbReference type="InterPro" id="IPR044840">
    <property type="entry name" value="Nup188"/>
</dbReference>
<dbReference type="GO" id="GO:0006606">
    <property type="term" value="P:protein import into nucleus"/>
    <property type="evidence" value="ECO:0007669"/>
    <property type="project" value="TreeGrafter"/>
</dbReference>
<comment type="caution">
    <text evidence="1">The sequence shown here is derived from an EMBL/GenBank/DDBJ whole genome shotgun (WGS) entry which is preliminary data.</text>
</comment>
<dbReference type="OrthoDB" id="1745962at2759"/>
<dbReference type="GO" id="GO:0006405">
    <property type="term" value="P:RNA export from nucleus"/>
    <property type="evidence" value="ECO:0007669"/>
    <property type="project" value="TreeGrafter"/>
</dbReference>
<keyword evidence="2" id="KW-1185">Reference proteome</keyword>
<dbReference type="STRING" id="93759.A0A1R3JDD4"/>
<gene>
    <name evidence="1" type="ORF">COLO4_17261</name>
</gene>
<protein>
    <submittedName>
        <fullName evidence="1">Nucleoporin protein</fullName>
    </submittedName>
</protein>
<dbReference type="AlphaFoldDB" id="A0A1R3JDD4"/>
<dbReference type="GO" id="GO:0017056">
    <property type="term" value="F:structural constituent of nuclear pore"/>
    <property type="evidence" value="ECO:0007669"/>
    <property type="project" value="InterPro"/>
</dbReference>
<dbReference type="EMBL" id="AWUE01016324">
    <property type="protein sequence ID" value="OMO92842.1"/>
    <property type="molecule type" value="Genomic_DNA"/>
</dbReference>
<dbReference type="GO" id="GO:0044611">
    <property type="term" value="C:nuclear pore inner ring"/>
    <property type="evidence" value="ECO:0007669"/>
    <property type="project" value="TreeGrafter"/>
</dbReference>
<proteinExistence type="predicted"/>
<name>A0A1R3JDD4_9ROSI</name>
<dbReference type="PANTHER" id="PTHR31431">
    <property type="entry name" value="NUCLEOPORIN NUP188 HOMOLOG"/>
    <property type="match status" value="1"/>
</dbReference>
<reference evidence="2" key="1">
    <citation type="submission" date="2013-09" db="EMBL/GenBank/DDBJ databases">
        <title>Corchorus olitorius genome sequencing.</title>
        <authorList>
            <person name="Alam M."/>
            <person name="Haque M.S."/>
            <person name="Islam M.S."/>
            <person name="Emdad E.M."/>
            <person name="Islam M.M."/>
            <person name="Ahmed B."/>
            <person name="Halim A."/>
            <person name="Hossen Q.M.M."/>
            <person name="Hossain M.Z."/>
            <person name="Ahmed R."/>
            <person name="Khan M.M."/>
            <person name="Islam R."/>
            <person name="Rashid M.M."/>
            <person name="Khan S.A."/>
            <person name="Rahman M.S."/>
            <person name="Alam M."/>
            <person name="Yahiya A.S."/>
            <person name="Khan M.S."/>
            <person name="Azam M.S."/>
            <person name="Haque T."/>
            <person name="Lashkar M.Z.H."/>
            <person name="Akhand A.I."/>
            <person name="Morshed G."/>
            <person name="Roy S."/>
            <person name="Uddin K.S."/>
            <person name="Rabeya T."/>
            <person name="Hossain A.S."/>
            <person name="Chowdhury A."/>
            <person name="Snigdha A.R."/>
            <person name="Mortoza M.S."/>
            <person name="Matin S.A."/>
            <person name="Hoque S.M.E."/>
            <person name="Islam M.K."/>
            <person name="Roy D.K."/>
            <person name="Haider R."/>
            <person name="Moosa M.M."/>
            <person name="Elias S.M."/>
            <person name="Hasan A.M."/>
            <person name="Jahan S."/>
            <person name="Shafiuddin M."/>
            <person name="Mahmood N."/>
            <person name="Shommy N.S."/>
        </authorList>
    </citation>
    <scope>NUCLEOTIDE SEQUENCE [LARGE SCALE GENOMIC DNA]</scope>
    <source>
        <strain evidence="2">cv. O-4</strain>
    </source>
</reference>
<evidence type="ECO:0000313" key="1">
    <source>
        <dbReference type="EMBL" id="OMO92842.1"/>
    </source>
</evidence>
<dbReference type="Proteomes" id="UP000187203">
    <property type="component" value="Unassembled WGS sequence"/>
</dbReference>
<organism evidence="1 2">
    <name type="scientific">Corchorus olitorius</name>
    <dbReference type="NCBI Taxonomy" id="93759"/>
    <lineage>
        <taxon>Eukaryota</taxon>
        <taxon>Viridiplantae</taxon>
        <taxon>Streptophyta</taxon>
        <taxon>Embryophyta</taxon>
        <taxon>Tracheophyta</taxon>
        <taxon>Spermatophyta</taxon>
        <taxon>Magnoliopsida</taxon>
        <taxon>eudicotyledons</taxon>
        <taxon>Gunneridae</taxon>
        <taxon>Pentapetalae</taxon>
        <taxon>rosids</taxon>
        <taxon>malvids</taxon>
        <taxon>Malvales</taxon>
        <taxon>Malvaceae</taxon>
        <taxon>Grewioideae</taxon>
        <taxon>Apeibeae</taxon>
        <taxon>Corchorus</taxon>
    </lineage>
</organism>
<evidence type="ECO:0000313" key="2">
    <source>
        <dbReference type="Proteomes" id="UP000187203"/>
    </source>
</evidence>
<accession>A0A1R3JDD4</accession>